<dbReference type="GO" id="GO:0030619">
    <property type="term" value="F:U1 snRNA binding"/>
    <property type="evidence" value="ECO:0007669"/>
    <property type="project" value="TreeGrafter"/>
</dbReference>
<feature type="compositionally biased region" description="Basic residues" evidence="1">
    <location>
        <begin position="368"/>
        <end position="385"/>
    </location>
</feature>
<evidence type="ECO:0000313" key="4">
    <source>
        <dbReference type="Proteomes" id="UP000504604"/>
    </source>
</evidence>
<feature type="compositionally biased region" description="Acidic residues" evidence="1">
    <location>
        <begin position="137"/>
        <end position="158"/>
    </location>
</feature>
<dbReference type="Pfam" id="PF23086">
    <property type="entry name" value="Tudor_Coilin"/>
    <property type="match status" value="1"/>
</dbReference>
<feature type="region of interest" description="Disordered" evidence="1">
    <location>
        <begin position="130"/>
        <end position="510"/>
    </location>
</feature>
<dbReference type="GO" id="GO:0000387">
    <property type="term" value="P:spliceosomal snRNP assembly"/>
    <property type="evidence" value="ECO:0007669"/>
    <property type="project" value="TreeGrafter"/>
</dbReference>
<evidence type="ECO:0000256" key="1">
    <source>
        <dbReference type="SAM" id="MobiDB-lite"/>
    </source>
</evidence>
<feature type="region of interest" description="Disordered" evidence="1">
    <location>
        <begin position="597"/>
        <end position="618"/>
    </location>
</feature>
<dbReference type="InterPro" id="IPR024822">
    <property type="entry name" value="Coilin"/>
</dbReference>
<feature type="compositionally biased region" description="Basic and acidic residues" evidence="1">
    <location>
        <begin position="467"/>
        <end position="482"/>
    </location>
</feature>
<feature type="compositionally biased region" description="Polar residues" evidence="1">
    <location>
        <begin position="428"/>
        <end position="449"/>
    </location>
</feature>
<feature type="domain" description="Coilin N-terminal" evidence="2">
    <location>
        <begin position="6"/>
        <end position="234"/>
    </location>
</feature>
<evidence type="ECO:0000259" key="2">
    <source>
        <dbReference type="Pfam" id="PF15862"/>
    </source>
</evidence>
<dbReference type="GO" id="GO:0015030">
    <property type="term" value="C:Cajal body"/>
    <property type="evidence" value="ECO:0007669"/>
    <property type="project" value="TreeGrafter"/>
</dbReference>
<feature type="compositionally biased region" description="Polar residues" evidence="1">
    <location>
        <begin position="778"/>
        <end position="796"/>
    </location>
</feature>
<feature type="compositionally biased region" description="Polar residues" evidence="1">
    <location>
        <begin position="649"/>
        <end position="658"/>
    </location>
</feature>
<feature type="compositionally biased region" description="Basic residues" evidence="1">
    <location>
        <begin position="277"/>
        <end position="291"/>
    </location>
</feature>
<feature type="compositionally biased region" description="Low complexity" evidence="1">
    <location>
        <begin position="797"/>
        <end position="808"/>
    </location>
</feature>
<dbReference type="FunCoup" id="A0A6I9TYT5">
    <property type="interactions" value="1385"/>
</dbReference>
<feature type="compositionally biased region" description="Polar residues" evidence="1">
    <location>
        <begin position="758"/>
        <end position="769"/>
    </location>
</feature>
<dbReference type="OrthoDB" id="74813at2759"/>
<feature type="compositionally biased region" description="Basic and acidic residues" evidence="1">
    <location>
        <begin position="308"/>
        <end position="327"/>
    </location>
</feature>
<dbReference type="PANTHER" id="PTHR15197:SF0">
    <property type="entry name" value="COILIN"/>
    <property type="match status" value="1"/>
</dbReference>
<feature type="compositionally biased region" description="Polar residues" evidence="1">
    <location>
        <begin position="386"/>
        <end position="409"/>
    </location>
</feature>
<dbReference type="AlphaFoldDB" id="A0A6I9TYT5"/>
<dbReference type="InParanoid" id="A0A6I9TYT5"/>
<organism evidence="4 5">
    <name type="scientific">Sesamum indicum</name>
    <name type="common">Oriental sesame</name>
    <name type="synonym">Sesamum orientale</name>
    <dbReference type="NCBI Taxonomy" id="4182"/>
    <lineage>
        <taxon>Eukaryota</taxon>
        <taxon>Viridiplantae</taxon>
        <taxon>Streptophyta</taxon>
        <taxon>Embryophyta</taxon>
        <taxon>Tracheophyta</taxon>
        <taxon>Spermatophyta</taxon>
        <taxon>Magnoliopsida</taxon>
        <taxon>eudicotyledons</taxon>
        <taxon>Gunneridae</taxon>
        <taxon>Pentapetalae</taxon>
        <taxon>asterids</taxon>
        <taxon>lamiids</taxon>
        <taxon>Lamiales</taxon>
        <taxon>Pedaliaceae</taxon>
        <taxon>Sesamum</taxon>
    </lineage>
</organism>
<feature type="compositionally biased region" description="Basic and acidic residues" evidence="1">
    <location>
        <begin position="211"/>
        <end position="226"/>
    </location>
</feature>
<dbReference type="RefSeq" id="XP_011086674.1">
    <property type="nucleotide sequence ID" value="XM_011088372.2"/>
</dbReference>
<feature type="domain" description="Coilin tudor" evidence="3">
    <location>
        <begin position="538"/>
        <end position="637"/>
    </location>
</feature>
<reference evidence="5" key="1">
    <citation type="submission" date="2025-08" db="UniProtKB">
        <authorList>
            <consortium name="RefSeq"/>
        </authorList>
    </citation>
    <scope>IDENTIFICATION</scope>
</reference>
<feature type="compositionally biased region" description="Basic and acidic residues" evidence="1">
    <location>
        <begin position="711"/>
        <end position="722"/>
    </location>
</feature>
<proteinExistence type="predicted"/>
<dbReference type="Pfam" id="PF15862">
    <property type="entry name" value="Coilin_N"/>
    <property type="match status" value="1"/>
</dbReference>
<dbReference type="GeneID" id="105168328"/>
<sequence length="831" mass="93087">MEESKRIRLVFIDDDILSETQKSDGLSRSWVLLKPHQHASVSDVASHLLHAFQLHQSCPHGLLLSISSFVLPPFESTRILKDNEIVRVRKRRDILSIEGNDAANKVEKLEAAEKQPVNSGVLLLANKEFENEKGGYESDDPEGEFEEDDEEDLLEDMENPSGGNADPKNRKRKAPEKLQGSKTKKQCSEATGNVAKDVHKKKFENSCQDGEVTKKKCLSTKEKNDHSDEDDMENNAENANSSDKSHVSVPDMKRTDEVQEIGKETEGLKTPKETKKTPSRSARRKYAKRRWLREMAKIQKQNATCESEGLRNWKEDRAKAERNKVDGQLKGLQKWKRNQAAAESNEVDGQPKGLLHWKHSPQTNWFVKGKKRDKQNQKKYFHKHPNQNGDVHEQQNQSTDEHAQPTQNGDGHKQPNEKPGDVHKPPSQKDNGVQEHPSQNYDASELTNQESDEENEVVPIVIRPGHIRFEPLGKEQSDREIDVPSESFHWNGITSKKKGQKWGKENRSFTPRNDIQISNKEYTEILSNEEEAQPGEGVDFDKLPPLPSIPKEGDLIAYRVLELSSSWTPELSAYRVGKVSWYNSESNQTMLVPVPQYPIRSKSGDEDEVAQPDSSLYKEDGSLEIDFSSLIDVRILNVGNSASRNEALSQVSEGSAGNKNAPKAVLPSSNGQQIDIPSPDTTELNQGKETEPPSSELGAVNIWDQISETLNAKKEELSKEKGWGTTPKKVQPSQENSWGKNAKKVQQSPESGWGKSAQKVQPPQDNSWGKNVEKVQPSPVSASGKNAQKIQPPQDNSWGKQSSGGKSWSYKALRGSALGPTVAILRSRKDI</sequence>
<protein>
    <submittedName>
        <fullName evidence="5">Coilin isoform X1</fullName>
    </submittedName>
</protein>
<feature type="region of interest" description="Disordered" evidence="1">
    <location>
        <begin position="649"/>
        <end position="808"/>
    </location>
</feature>
<dbReference type="GO" id="GO:0030620">
    <property type="term" value="F:U2 snRNA binding"/>
    <property type="evidence" value="ECO:0007669"/>
    <property type="project" value="TreeGrafter"/>
</dbReference>
<dbReference type="InterPro" id="IPR056398">
    <property type="entry name" value="Tudor_Coilin"/>
</dbReference>
<feature type="compositionally biased region" description="Basic and acidic residues" evidence="1">
    <location>
        <begin position="410"/>
        <end position="424"/>
    </location>
</feature>
<gene>
    <name evidence="5" type="primary">LOC105168328</name>
</gene>
<evidence type="ECO:0000313" key="5">
    <source>
        <dbReference type="RefSeq" id="XP_011086674.1"/>
    </source>
</evidence>
<dbReference type="PANTHER" id="PTHR15197">
    <property type="entry name" value="COILIN P80"/>
    <property type="match status" value="1"/>
</dbReference>
<dbReference type="Proteomes" id="UP000504604">
    <property type="component" value="Linkage group LG8"/>
</dbReference>
<feature type="compositionally biased region" description="Polar residues" evidence="1">
    <location>
        <begin position="731"/>
        <end position="750"/>
    </location>
</feature>
<dbReference type="KEGG" id="sind:105168328"/>
<keyword evidence="4" id="KW-1185">Reference proteome</keyword>
<evidence type="ECO:0000259" key="3">
    <source>
        <dbReference type="Pfam" id="PF23086"/>
    </source>
</evidence>
<feature type="compositionally biased region" description="Basic and acidic residues" evidence="1">
    <location>
        <begin position="243"/>
        <end position="276"/>
    </location>
</feature>
<dbReference type="InterPro" id="IPR031722">
    <property type="entry name" value="Coilin_N"/>
</dbReference>
<name>A0A6I9TYT5_SESIN</name>
<feature type="compositionally biased region" description="Polar residues" evidence="1">
    <location>
        <begin position="667"/>
        <end position="685"/>
    </location>
</feature>
<accession>A0A6I9TYT5</accession>